<evidence type="ECO:0008006" key="7">
    <source>
        <dbReference type="Google" id="ProtNLM"/>
    </source>
</evidence>
<dbReference type="RefSeq" id="XP_033426135.1">
    <property type="nucleotide sequence ID" value="XM_033570103.1"/>
</dbReference>
<dbReference type="GO" id="GO:0016405">
    <property type="term" value="F:CoA-ligase activity"/>
    <property type="evidence" value="ECO:0007669"/>
    <property type="project" value="TreeGrafter"/>
</dbReference>
<dbReference type="InterPro" id="IPR045851">
    <property type="entry name" value="AMP-bd_C_sf"/>
</dbReference>
<feature type="domain" description="AMP-dependent synthetase/ligase" evidence="3">
    <location>
        <begin position="18"/>
        <end position="380"/>
    </location>
</feature>
<dbReference type="PANTHER" id="PTHR24096:SF149">
    <property type="entry name" value="AMP-BINDING DOMAIN-CONTAINING PROTEIN-RELATED"/>
    <property type="match status" value="1"/>
</dbReference>
<proteinExistence type="inferred from homology"/>
<dbReference type="InterPro" id="IPR025110">
    <property type="entry name" value="AMP-bd_C"/>
</dbReference>
<dbReference type="AlphaFoldDB" id="A0A5M9MMW8"/>
<dbReference type="Gene3D" id="3.30.300.30">
    <property type="match status" value="1"/>
</dbReference>
<dbReference type="Proteomes" id="UP000324241">
    <property type="component" value="Unassembled WGS sequence"/>
</dbReference>
<evidence type="ECO:0000259" key="3">
    <source>
        <dbReference type="Pfam" id="PF00501"/>
    </source>
</evidence>
<accession>A0A5M9MMW8</accession>
<reference evidence="5 6" key="1">
    <citation type="submission" date="2019-08" db="EMBL/GenBank/DDBJ databases">
        <title>The genome sequence of a newly discovered highly antifungal drug resistant Aspergillus species, Aspergillus tanneri NIH 1004.</title>
        <authorList>
            <person name="Mounaud S."/>
            <person name="Singh I."/>
            <person name="Joardar V."/>
            <person name="Pakala S."/>
            <person name="Pakala S."/>
            <person name="Venepally P."/>
            <person name="Chung J.K."/>
            <person name="Losada L."/>
            <person name="Nierman W.C."/>
        </authorList>
    </citation>
    <scope>NUCLEOTIDE SEQUENCE [LARGE SCALE GENOMIC DNA]</scope>
    <source>
        <strain evidence="5 6">NIH1004</strain>
    </source>
</reference>
<dbReference type="SUPFAM" id="SSF56801">
    <property type="entry name" value="Acetyl-CoA synthetase-like"/>
    <property type="match status" value="1"/>
</dbReference>
<evidence type="ECO:0000256" key="1">
    <source>
        <dbReference type="ARBA" id="ARBA00006432"/>
    </source>
</evidence>
<dbReference type="InterPro" id="IPR000873">
    <property type="entry name" value="AMP-dep_synth/lig_dom"/>
</dbReference>
<dbReference type="OrthoDB" id="288590at2759"/>
<evidence type="ECO:0000313" key="6">
    <source>
        <dbReference type="Proteomes" id="UP000324241"/>
    </source>
</evidence>
<dbReference type="InterPro" id="IPR042099">
    <property type="entry name" value="ANL_N_sf"/>
</dbReference>
<feature type="domain" description="AMP-binding enzyme C-terminal" evidence="4">
    <location>
        <begin position="436"/>
        <end position="514"/>
    </location>
</feature>
<dbReference type="Pfam" id="PF13193">
    <property type="entry name" value="AMP-binding_C"/>
    <property type="match status" value="1"/>
</dbReference>
<evidence type="ECO:0000313" key="5">
    <source>
        <dbReference type="EMBL" id="KAA8646774.1"/>
    </source>
</evidence>
<evidence type="ECO:0000259" key="4">
    <source>
        <dbReference type="Pfam" id="PF13193"/>
    </source>
</evidence>
<name>A0A5M9MMW8_9EURO</name>
<dbReference type="EMBL" id="QUQM01000004">
    <property type="protein sequence ID" value="KAA8646774.1"/>
    <property type="molecule type" value="Genomic_DNA"/>
</dbReference>
<dbReference type="GeneID" id="54328151"/>
<comment type="similarity">
    <text evidence="1">Belongs to the ATP-dependent AMP-binding enzyme family.</text>
</comment>
<gene>
    <name evidence="5" type="ORF">ATNIH1004_005449</name>
</gene>
<evidence type="ECO:0000256" key="2">
    <source>
        <dbReference type="ARBA" id="ARBA00022598"/>
    </source>
</evidence>
<dbReference type="VEuPathDB" id="FungiDB:EYZ11_013475"/>
<comment type="caution">
    <text evidence="5">The sequence shown here is derived from an EMBL/GenBank/DDBJ whole genome shotgun (WGS) entry which is preliminary data.</text>
</comment>
<dbReference type="PANTHER" id="PTHR24096">
    <property type="entry name" value="LONG-CHAIN-FATTY-ACID--COA LIGASE"/>
    <property type="match status" value="1"/>
</dbReference>
<protein>
    <recommendedName>
        <fullName evidence="7">AMP-dependent synthetase/ligase domain-containing protein</fullName>
    </recommendedName>
</protein>
<organism evidence="5 6">
    <name type="scientific">Aspergillus tanneri</name>
    <dbReference type="NCBI Taxonomy" id="1220188"/>
    <lineage>
        <taxon>Eukaryota</taxon>
        <taxon>Fungi</taxon>
        <taxon>Dikarya</taxon>
        <taxon>Ascomycota</taxon>
        <taxon>Pezizomycotina</taxon>
        <taxon>Eurotiomycetes</taxon>
        <taxon>Eurotiomycetidae</taxon>
        <taxon>Eurotiales</taxon>
        <taxon>Aspergillaceae</taxon>
        <taxon>Aspergillus</taxon>
        <taxon>Aspergillus subgen. Circumdati</taxon>
    </lineage>
</organism>
<dbReference type="Gene3D" id="3.40.50.12780">
    <property type="entry name" value="N-terminal domain of ligase-like"/>
    <property type="match status" value="1"/>
</dbReference>
<keyword evidence="2" id="KW-0436">Ligase</keyword>
<dbReference type="Pfam" id="PF00501">
    <property type="entry name" value="AMP-binding"/>
    <property type="match status" value="1"/>
</dbReference>
<sequence length="566" mass="62219">MDYITRMLEHPPKDIHSPVLVDADRPDRTLSWQEYSSAVKRIAVGLRDFGVRDRDAVALLSPNDIYFNVLGDGAIAAGGIFVPIPTFTRQSELASCITAAQVKWLVVVTEFQELALVTARSLGIDLSRVIMFDPPGLEPYDGPQRCFSELLKADGSLFQNPYKGRDPKTLACLRMFTSGTTGTTKAAELSHTCQVTRLDARDFVASPRDKGQFHMIGIFHPGGQITTSRACSGKLPLYLSNCDDAPTILDKIQSFGLSVTTLPPRTMEAIITTINAGVRSREALQSLNTIMVGGAPSRKEAVQEFAALLPSHTRLRSGYGSTEAGNICMTPEEADWIPGYVGFLSPKIELRIINPETLETLSFDTEGEICARSDQVFIGYCGNAAATESAFLPDPEGHWFRTGDKGYLDPKTGQLTVTGRFKEIFKVRYEEVAPEEIEHELMKHPSIMDAAVTSVVARDNDRDCECLAYVVREQGSQLTAQEVVDFIAANVSHHKAPTGGVVFCEGIPQTAMKKVIRRKLADLPALPGSASLWTKQEKWNKTDPKDIEIWSEYLRTNSVNSQGPTL</sequence>